<proteinExistence type="predicted"/>
<gene>
    <name evidence="3" type="ORF">UFOVP1076_53</name>
    <name evidence="4" type="ORF">UFOVP1314_36</name>
    <name evidence="5" type="ORF">UFOVP1427_34</name>
    <name evidence="6" type="ORF">UFOVP1523_38</name>
    <name evidence="2" type="ORF">UFOVP991_53</name>
</gene>
<dbReference type="Gene3D" id="1.10.260.40">
    <property type="entry name" value="lambda repressor-like DNA-binding domains"/>
    <property type="match status" value="1"/>
</dbReference>
<protein>
    <submittedName>
        <fullName evidence="5">HTH_XRE domain containing protein</fullName>
    </submittedName>
</protein>
<name>A0A6J5SCN8_9CAUD</name>
<accession>A0A6J5SCN8</accession>
<evidence type="ECO:0000313" key="2">
    <source>
        <dbReference type="EMBL" id="CAB4176711.1"/>
    </source>
</evidence>
<dbReference type="CDD" id="cd00093">
    <property type="entry name" value="HTH_XRE"/>
    <property type="match status" value="1"/>
</dbReference>
<feature type="domain" description="HTH cro/C1-type" evidence="1">
    <location>
        <begin position="7"/>
        <end position="61"/>
    </location>
</feature>
<evidence type="ECO:0000313" key="6">
    <source>
        <dbReference type="EMBL" id="CAB5238017.1"/>
    </source>
</evidence>
<reference evidence="5" key="1">
    <citation type="submission" date="2020-05" db="EMBL/GenBank/DDBJ databases">
        <authorList>
            <person name="Chiriac C."/>
            <person name="Salcher M."/>
            <person name="Ghai R."/>
            <person name="Kavagutti S V."/>
        </authorList>
    </citation>
    <scope>NUCLEOTIDE SEQUENCE</scope>
</reference>
<dbReference type="Pfam" id="PF01381">
    <property type="entry name" value="HTH_3"/>
    <property type="match status" value="1"/>
</dbReference>
<dbReference type="EMBL" id="LR798456">
    <property type="protein sequence ID" value="CAB5238017.1"/>
    <property type="molecule type" value="Genomic_DNA"/>
</dbReference>
<dbReference type="SMART" id="SM00530">
    <property type="entry name" value="HTH_XRE"/>
    <property type="match status" value="1"/>
</dbReference>
<dbReference type="EMBL" id="LR797258">
    <property type="protein sequence ID" value="CAB4197946.1"/>
    <property type="molecule type" value="Genomic_DNA"/>
</dbReference>
<dbReference type="SUPFAM" id="SSF47413">
    <property type="entry name" value="lambda repressor-like DNA-binding domains"/>
    <property type="match status" value="1"/>
</dbReference>
<evidence type="ECO:0000313" key="4">
    <source>
        <dbReference type="EMBL" id="CAB4197946.1"/>
    </source>
</evidence>
<dbReference type="EMBL" id="LR796941">
    <property type="protein sequence ID" value="CAB4176711.1"/>
    <property type="molecule type" value="Genomic_DNA"/>
</dbReference>
<evidence type="ECO:0000313" key="3">
    <source>
        <dbReference type="EMBL" id="CAB4183315.1"/>
    </source>
</evidence>
<evidence type="ECO:0000313" key="5">
    <source>
        <dbReference type="EMBL" id="CAB4211326.1"/>
    </source>
</evidence>
<evidence type="ECO:0000259" key="1">
    <source>
        <dbReference type="PROSITE" id="PS50943"/>
    </source>
</evidence>
<dbReference type="EMBL" id="LR797371">
    <property type="protein sequence ID" value="CAB4211326.1"/>
    <property type="molecule type" value="Genomic_DNA"/>
</dbReference>
<dbReference type="PROSITE" id="PS50943">
    <property type="entry name" value="HTH_CROC1"/>
    <property type="match status" value="1"/>
</dbReference>
<dbReference type="EMBL" id="LR797025">
    <property type="protein sequence ID" value="CAB4183315.1"/>
    <property type="molecule type" value="Genomic_DNA"/>
</dbReference>
<sequence>MTALRDVIRALNADGVNISEVARKTDVSRSQIIRIKQGYTEPGLETAEKILDVLGYEVVIQKKKETV</sequence>
<dbReference type="GO" id="GO:0003677">
    <property type="term" value="F:DNA binding"/>
    <property type="evidence" value="ECO:0007669"/>
    <property type="project" value="InterPro"/>
</dbReference>
<dbReference type="InterPro" id="IPR001387">
    <property type="entry name" value="Cro/C1-type_HTH"/>
</dbReference>
<dbReference type="InterPro" id="IPR010982">
    <property type="entry name" value="Lambda_DNA-bd_dom_sf"/>
</dbReference>
<organism evidence="5">
    <name type="scientific">uncultured Caudovirales phage</name>
    <dbReference type="NCBI Taxonomy" id="2100421"/>
    <lineage>
        <taxon>Viruses</taxon>
        <taxon>Duplodnaviria</taxon>
        <taxon>Heunggongvirae</taxon>
        <taxon>Uroviricota</taxon>
        <taxon>Caudoviricetes</taxon>
        <taxon>Peduoviridae</taxon>
        <taxon>Maltschvirus</taxon>
        <taxon>Maltschvirus maltsch</taxon>
    </lineage>
</organism>